<evidence type="ECO:0000256" key="1">
    <source>
        <dbReference type="SAM" id="MobiDB-lite"/>
    </source>
</evidence>
<dbReference type="Proteomes" id="UP000608522">
    <property type="component" value="Unassembled WGS sequence"/>
</dbReference>
<keyword evidence="3" id="KW-1185">Reference proteome</keyword>
<accession>A0ABQ3T274</accession>
<gene>
    <name evidence="2" type="ORF">Sspor_00550</name>
</gene>
<proteinExistence type="predicted"/>
<evidence type="ECO:0000313" key="2">
    <source>
        <dbReference type="EMBL" id="GHI74494.1"/>
    </source>
</evidence>
<name>A0ABQ3T274_9ACTN</name>
<sequence length="84" mass="9257">MHDRGKPLLPATGHDAAFYVARPDVPREDTITVQTRSGIRHLPVLGAGRGGPDRDPAVRPGRGPRGHRRPPPAQRPERHRPRDA</sequence>
<dbReference type="EMBL" id="BNED01000002">
    <property type="protein sequence ID" value="GHI74494.1"/>
    <property type="molecule type" value="Genomic_DNA"/>
</dbReference>
<comment type="caution">
    <text evidence="2">The sequence shown here is derived from an EMBL/GenBank/DDBJ whole genome shotgun (WGS) entry which is preliminary data.</text>
</comment>
<reference evidence="3" key="1">
    <citation type="submission" date="2023-07" db="EMBL/GenBank/DDBJ databases">
        <title>Whole genome shotgun sequence of Streptomyces spororaveus NBRC 15456.</title>
        <authorList>
            <person name="Komaki H."/>
            <person name="Tamura T."/>
        </authorList>
    </citation>
    <scope>NUCLEOTIDE SEQUENCE [LARGE SCALE GENOMIC DNA]</scope>
    <source>
        <strain evidence="3">NBRC 15456</strain>
    </source>
</reference>
<organism evidence="2 3">
    <name type="scientific">Streptomyces spororaveus</name>
    <dbReference type="NCBI Taxonomy" id="284039"/>
    <lineage>
        <taxon>Bacteria</taxon>
        <taxon>Bacillati</taxon>
        <taxon>Actinomycetota</taxon>
        <taxon>Actinomycetes</taxon>
        <taxon>Kitasatosporales</taxon>
        <taxon>Streptomycetaceae</taxon>
        <taxon>Streptomyces</taxon>
    </lineage>
</organism>
<protein>
    <submittedName>
        <fullName evidence="2">Uncharacterized protein</fullName>
    </submittedName>
</protein>
<feature type="region of interest" description="Disordered" evidence="1">
    <location>
        <begin position="36"/>
        <end position="84"/>
    </location>
</feature>
<evidence type="ECO:0000313" key="3">
    <source>
        <dbReference type="Proteomes" id="UP000608522"/>
    </source>
</evidence>